<evidence type="ECO:0000313" key="5">
    <source>
        <dbReference type="EMBL" id="KAG3217510.1"/>
    </source>
</evidence>
<organism evidence="2 6">
    <name type="scientific">Phytophthora cactorum</name>
    <dbReference type="NCBI Taxonomy" id="29920"/>
    <lineage>
        <taxon>Eukaryota</taxon>
        <taxon>Sar</taxon>
        <taxon>Stramenopiles</taxon>
        <taxon>Oomycota</taxon>
        <taxon>Peronosporomycetes</taxon>
        <taxon>Peronosporales</taxon>
        <taxon>Peronosporaceae</taxon>
        <taxon>Phytophthora</taxon>
    </lineage>
</organism>
<dbReference type="EMBL" id="RCMK01000580">
    <property type="protein sequence ID" value="KAG2920848.1"/>
    <property type="molecule type" value="Genomic_DNA"/>
</dbReference>
<gene>
    <name evidence="1" type="ORF">PC113_g13540</name>
    <name evidence="2" type="ORF">PC115_g13714</name>
    <name evidence="3" type="ORF">PC117_g16398</name>
    <name evidence="4" type="ORF">PC118_g16044</name>
    <name evidence="5" type="ORF">PC129_g11665</name>
</gene>
<reference evidence="2" key="1">
    <citation type="submission" date="2018-10" db="EMBL/GenBank/DDBJ databases">
        <title>Effector identification in a new, highly contiguous assembly of the strawberry crown rot pathogen Phytophthora cactorum.</title>
        <authorList>
            <person name="Armitage A.D."/>
            <person name="Nellist C.F."/>
            <person name="Bates H."/>
            <person name="Vickerstaff R.J."/>
            <person name="Harrison R.J."/>
        </authorList>
    </citation>
    <scope>NUCLEOTIDE SEQUENCE</scope>
    <source>
        <strain evidence="1">15-7</strain>
        <strain evidence="2">4032</strain>
        <strain evidence="3">4040</strain>
        <strain evidence="4">P415</strain>
        <strain evidence="5">P421</strain>
    </source>
</reference>
<evidence type="ECO:0000313" key="1">
    <source>
        <dbReference type="EMBL" id="KAG2854190.1"/>
    </source>
</evidence>
<accession>A0A8T1BT19</accession>
<protein>
    <submittedName>
        <fullName evidence="2">Uncharacterized protein</fullName>
    </submittedName>
</protein>
<dbReference type="Proteomes" id="UP000735874">
    <property type="component" value="Unassembled WGS sequence"/>
</dbReference>
<dbReference type="Proteomes" id="UP000774804">
    <property type="component" value="Unassembled WGS sequence"/>
</dbReference>
<evidence type="ECO:0000313" key="3">
    <source>
        <dbReference type="EMBL" id="KAG2920848.1"/>
    </source>
</evidence>
<dbReference type="AlphaFoldDB" id="A0A8T1BT19"/>
<dbReference type="EMBL" id="RCMI01000497">
    <property type="protein sequence ID" value="KAG2907922.1"/>
    <property type="molecule type" value="Genomic_DNA"/>
</dbReference>
<dbReference type="Proteomes" id="UP000697107">
    <property type="component" value="Unassembled WGS sequence"/>
</dbReference>
<dbReference type="EMBL" id="RCML01000648">
    <property type="protein sequence ID" value="KAG2971854.1"/>
    <property type="molecule type" value="Genomic_DNA"/>
</dbReference>
<evidence type="ECO:0000313" key="6">
    <source>
        <dbReference type="Proteomes" id="UP000774804"/>
    </source>
</evidence>
<sequence>MKRYHDHGVFPPSNWMLQNLKLFLDLEMLQNAVVRFILRFSASPPTPLFFSSQELYQCLDVMMHVERERVSPLHLLVRQAPLVWWVSGSGWSTHGP</sequence>
<proteinExistence type="predicted"/>
<dbReference type="Proteomes" id="UP000736787">
    <property type="component" value="Unassembled WGS sequence"/>
</dbReference>
<dbReference type="Proteomes" id="UP000760860">
    <property type="component" value="Unassembled WGS sequence"/>
</dbReference>
<evidence type="ECO:0000313" key="4">
    <source>
        <dbReference type="EMBL" id="KAG2971854.1"/>
    </source>
</evidence>
<dbReference type="EMBL" id="RCMG01000442">
    <property type="protein sequence ID" value="KAG2854190.1"/>
    <property type="molecule type" value="Genomic_DNA"/>
</dbReference>
<dbReference type="EMBL" id="RCMV01000417">
    <property type="protein sequence ID" value="KAG3217510.1"/>
    <property type="molecule type" value="Genomic_DNA"/>
</dbReference>
<evidence type="ECO:0000313" key="2">
    <source>
        <dbReference type="EMBL" id="KAG2907922.1"/>
    </source>
</evidence>
<comment type="caution">
    <text evidence="2">The sequence shown here is derived from an EMBL/GenBank/DDBJ whole genome shotgun (WGS) entry which is preliminary data.</text>
</comment>
<name>A0A8T1BT19_9STRA</name>